<dbReference type="InterPro" id="IPR009057">
    <property type="entry name" value="Homeodomain-like_sf"/>
</dbReference>
<dbReference type="AlphaFoldDB" id="A0A4S4CW53"/>
<evidence type="ECO:0000256" key="1">
    <source>
        <dbReference type="ARBA" id="ARBA00004123"/>
    </source>
</evidence>
<evidence type="ECO:0000256" key="4">
    <source>
        <dbReference type="ARBA" id="ARBA00023155"/>
    </source>
</evidence>
<dbReference type="EMBL" id="SDRB02013787">
    <property type="protein sequence ID" value="THF94110.1"/>
    <property type="molecule type" value="Genomic_DNA"/>
</dbReference>
<comment type="function">
    <text evidence="10">Transcription factor.</text>
</comment>
<dbReference type="Gene3D" id="1.10.10.60">
    <property type="entry name" value="Homeodomain-like"/>
    <property type="match status" value="1"/>
</dbReference>
<dbReference type="GO" id="GO:0005634">
    <property type="term" value="C:nucleus"/>
    <property type="evidence" value="ECO:0007669"/>
    <property type="project" value="UniProtKB-SubCell"/>
</dbReference>
<dbReference type="Pfam" id="PF02183">
    <property type="entry name" value="HALZ"/>
    <property type="match status" value="1"/>
</dbReference>
<sequence>MAFVSAEFMFQPREDNHSPSTSPNILSSCSPQDFHSDMKNHSLGKFYSVHDFVASVSSSPAQMRRSMSFSGIGSKCEEMHVDDEMSDDDGSPLGEKKRRLNMEQVKALEKSFELGNKLEPERKLQLARALGLQPRQVAIWFQNRRARWKTKQLERDYNLLKRKFEALKADNDALQAHNKKLVSELLALKGRESNGIGPINLNKETEASWSKGSEKSCDFNLCTTTTHQSTNKHVFLNSSTEAANVAHLLQTSSRSDLQCQKIDQMVPDESFCNMFTGVDDHSGFWPWPEQQHFH</sequence>
<evidence type="ECO:0000256" key="8">
    <source>
        <dbReference type="PROSITE-ProRule" id="PRU00108"/>
    </source>
</evidence>
<evidence type="ECO:0000256" key="11">
    <source>
        <dbReference type="SAM" id="Coils"/>
    </source>
</evidence>
<feature type="DNA-binding region" description="Homeobox" evidence="8">
    <location>
        <begin position="93"/>
        <end position="152"/>
    </location>
</feature>
<dbReference type="InterPro" id="IPR000047">
    <property type="entry name" value="HTH_motif"/>
</dbReference>
<evidence type="ECO:0000259" key="12">
    <source>
        <dbReference type="PROSITE" id="PS50071"/>
    </source>
</evidence>
<comment type="similarity">
    <text evidence="7 10">Belongs to the HD-ZIP homeobox family. Class I subfamily.</text>
</comment>
<dbReference type="InterPro" id="IPR001356">
    <property type="entry name" value="HD"/>
</dbReference>
<name>A0A4S4CW53_CAMSN</name>
<evidence type="ECO:0000256" key="10">
    <source>
        <dbReference type="RuleBase" id="RU369038"/>
    </source>
</evidence>
<keyword evidence="14" id="KW-1185">Reference proteome</keyword>
<evidence type="ECO:0000256" key="7">
    <source>
        <dbReference type="ARBA" id="ARBA00025748"/>
    </source>
</evidence>
<protein>
    <recommendedName>
        <fullName evidence="10">Homeobox-leucine zipper protein</fullName>
    </recommendedName>
    <alternativeName>
        <fullName evidence="10">HD-ZIP protein</fullName>
    </alternativeName>
    <alternativeName>
        <fullName evidence="10">Homeodomain transcription factor</fullName>
    </alternativeName>
</protein>
<keyword evidence="3 8" id="KW-0238">DNA-binding</keyword>
<keyword evidence="6 8" id="KW-0539">Nucleus</keyword>
<dbReference type="CDD" id="cd00086">
    <property type="entry name" value="homeodomain"/>
    <property type="match status" value="1"/>
</dbReference>
<proteinExistence type="inferred from homology"/>
<dbReference type="PROSITE" id="PS50071">
    <property type="entry name" value="HOMEOBOX_2"/>
    <property type="match status" value="1"/>
</dbReference>
<dbReference type="InterPro" id="IPR003106">
    <property type="entry name" value="Leu_zip_homeo"/>
</dbReference>
<feature type="domain" description="Homeobox" evidence="12">
    <location>
        <begin position="91"/>
        <end position="151"/>
    </location>
</feature>
<dbReference type="PANTHER" id="PTHR24326:SF615">
    <property type="entry name" value="HOMEOBOX-LEUCINE ZIPPER PROTEIN"/>
    <property type="match status" value="1"/>
</dbReference>
<evidence type="ECO:0000256" key="5">
    <source>
        <dbReference type="ARBA" id="ARBA00023163"/>
    </source>
</evidence>
<evidence type="ECO:0000256" key="6">
    <source>
        <dbReference type="ARBA" id="ARBA00023242"/>
    </source>
</evidence>
<dbReference type="InterPro" id="IPR017970">
    <property type="entry name" value="Homeobox_CS"/>
</dbReference>
<dbReference type="Proteomes" id="UP000306102">
    <property type="component" value="Unassembled WGS sequence"/>
</dbReference>
<gene>
    <name evidence="13" type="ORF">TEA_025337</name>
</gene>
<evidence type="ECO:0000256" key="9">
    <source>
        <dbReference type="RuleBase" id="RU000682"/>
    </source>
</evidence>
<reference evidence="13 14" key="1">
    <citation type="journal article" date="2018" name="Proc. Natl. Acad. Sci. U.S.A.">
        <title>Draft genome sequence of Camellia sinensis var. sinensis provides insights into the evolution of the tea genome and tea quality.</title>
        <authorList>
            <person name="Wei C."/>
            <person name="Yang H."/>
            <person name="Wang S."/>
            <person name="Zhao J."/>
            <person name="Liu C."/>
            <person name="Gao L."/>
            <person name="Xia E."/>
            <person name="Lu Y."/>
            <person name="Tai Y."/>
            <person name="She G."/>
            <person name="Sun J."/>
            <person name="Cao H."/>
            <person name="Tong W."/>
            <person name="Gao Q."/>
            <person name="Li Y."/>
            <person name="Deng W."/>
            <person name="Jiang X."/>
            <person name="Wang W."/>
            <person name="Chen Q."/>
            <person name="Zhang S."/>
            <person name="Li H."/>
            <person name="Wu J."/>
            <person name="Wang P."/>
            <person name="Li P."/>
            <person name="Shi C."/>
            <person name="Zheng F."/>
            <person name="Jian J."/>
            <person name="Huang B."/>
            <person name="Shan D."/>
            <person name="Shi M."/>
            <person name="Fang C."/>
            <person name="Yue Y."/>
            <person name="Li F."/>
            <person name="Li D."/>
            <person name="Wei S."/>
            <person name="Han B."/>
            <person name="Jiang C."/>
            <person name="Yin Y."/>
            <person name="Xia T."/>
            <person name="Zhang Z."/>
            <person name="Bennetzen J.L."/>
            <person name="Zhao S."/>
            <person name="Wan X."/>
        </authorList>
    </citation>
    <scope>NUCLEOTIDE SEQUENCE [LARGE SCALE GENOMIC DNA]</scope>
    <source>
        <strain evidence="14">cv. Shuchazao</strain>
        <tissue evidence="13">Leaf</tissue>
    </source>
</reference>
<dbReference type="PROSITE" id="PS00027">
    <property type="entry name" value="HOMEOBOX_1"/>
    <property type="match status" value="1"/>
</dbReference>
<feature type="coiled-coil region" evidence="11">
    <location>
        <begin position="143"/>
        <end position="184"/>
    </location>
</feature>
<dbReference type="Pfam" id="PF00046">
    <property type="entry name" value="Homeodomain"/>
    <property type="match status" value="1"/>
</dbReference>
<keyword evidence="11" id="KW-0175">Coiled coil</keyword>
<keyword evidence="2 10" id="KW-0805">Transcription regulation</keyword>
<dbReference type="PRINTS" id="PR00031">
    <property type="entry name" value="HTHREPRESSR"/>
</dbReference>
<accession>A0A4S4CW53</accession>
<comment type="caution">
    <text evidence="13">The sequence shown here is derived from an EMBL/GenBank/DDBJ whole genome shotgun (WGS) entry which is preliminary data.</text>
</comment>
<keyword evidence="4 8" id="KW-0371">Homeobox</keyword>
<dbReference type="GO" id="GO:0043565">
    <property type="term" value="F:sequence-specific DNA binding"/>
    <property type="evidence" value="ECO:0007669"/>
    <property type="project" value="InterPro"/>
</dbReference>
<keyword evidence="5 10" id="KW-0804">Transcription</keyword>
<dbReference type="GO" id="GO:0045893">
    <property type="term" value="P:positive regulation of DNA-templated transcription"/>
    <property type="evidence" value="ECO:0007669"/>
    <property type="project" value="TreeGrafter"/>
</dbReference>
<comment type="subcellular location">
    <subcellularLocation>
        <location evidence="1 8 9">Nucleus</location>
    </subcellularLocation>
</comment>
<evidence type="ECO:0000313" key="13">
    <source>
        <dbReference type="EMBL" id="THF94110.1"/>
    </source>
</evidence>
<evidence type="ECO:0000256" key="3">
    <source>
        <dbReference type="ARBA" id="ARBA00023125"/>
    </source>
</evidence>
<dbReference type="FunFam" id="1.10.10.60:FF:000200">
    <property type="entry name" value="Homeobox-leucine zipper protein ATHB-13"/>
    <property type="match status" value="1"/>
</dbReference>
<evidence type="ECO:0000256" key="2">
    <source>
        <dbReference type="ARBA" id="ARBA00023015"/>
    </source>
</evidence>
<dbReference type="InterPro" id="IPR045224">
    <property type="entry name" value="HDZip_class_I_plant"/>
</dbReference>
<dbReference type="GO" id="GO:0000981">
    <property type="term" value="F:DNA-binding transcription factor activity, RNA polymerase II-specific"/>
    <property type="evidence" value="ECO:0007669"/>
    <property type="project" value="UniProtKB-UniRule"/>
</dbReference>
<dbReference type="SUPFAM" id="SSF46689">
    <property type="entry name" value="Homeodomain-like"/>
    <property type="match status" value="1"/>
</dbReference>
<organism evidence="13 14">
    <name type="scientific">Camellia sinensis var. sinensis</name>
    <name type="common">China tea</name>
    <dbReference type="NCBI Taxonomy" id="542762"/>
    <lineage>
        <taxon>Eukaryota</taxon>
        <taxon>Viridiplantae</taxon>
        <taxon>Streptophyta</taxon>
        <taxon>Embryophyta</taxon>
        <taxon>Tracheophyta</taxon>
        <taxon>Spermatophyta</taxon>
        <taxon>Magnoliopsida</taxon>
        <taxon>eudicotyledons</taxon>
        <taxon>Gunneridae</taxon>
        <taxon>Pentapetalae</taxon>
        <taxon>asterids</taxon>
        <taxon>Ericales</taxon>
        <taxon>Theaceae</taxon>
        <taxon>Camellia</taxon>
    </lineage>
</organism>
<evidence type="ECO:0000313" key="14">
    <source>
        <dbReference type="Proteomes" id="UP000306102"/>
    </source>
</evidence>
<dbReference type="SMART" id="SM00389">
    <property type="entry name" value="HOX"/>
    <property type="match status" value="1"/>
</dbReference>
<dbReference type="PANTHER" id="PTHR24326">
    <property type="entry name" value="HOMEOBOX-LEUCINE ZIPPER PROTEIN"/>
    <property type="match status" value="1"/>
</dbReference>